<organism evidence="2 3">
    <name type="scientific">Epilithonimonas xixisoli</name>
    <dbReference type="NCBI Taxonomy" id="1476462"/>
    <lineage>
        <taxon>Bacteria</taxon>
        <taxon>Pseudomonadati</taxon>
        <taxon>Bacteroidota</taxon>
        <taxon>Flavobacteriia</taxon>
        <taxon>Flavobacteriales</taxon>
        <taxon>Weeksellaceae</taxon>
        <taxon>Chryseobacterium group</taxon>
        <taxon>Epilithonimonas</taxon>
    </lineage>
</organism>
<name>A0A4R8IIV6_9FLAO</name>
<keyword evidence="3" id="KW-1185">Reference proteome</keyword>
<dbReference type="Gene3D" id="3.90.950.20">
    <property type="entry name" value="CinA-like"/>
    <property type="match status" value="1"/>
</dbReference>
<dbReference type="OrthoDB" id="1252536at2"/>
<evidence type="ECO:0000313" key="3">
    <source>
        <dbReference type="Proteomes" id="UP000295313"/>
    </source>
</evidence>
<dbReference type="EMBL" id="SOEO01000001">
    <property type="protein sequence ID" value="TDX86883.1"/>
    <property type="molecule type" value="Genomic_DNA"/>
</dbReference>
<dbReference type="RefSeq" id="WP_133943518.1">
    <property type="nucleotide sequence ID" value="NZ_SOEO01000001.1"/>
</dbReference>
<evidence type="ECO:0000259" key="1">
    <source>
        <dbReference type="Pfam" id="PF02464"/>
    </source>
</evidence>
<feature type="domain" description="CinA C-terminal" evidence="1">
    <location>
        <begin position="8"/>
        <end position="112"/>
    </location>
</feature>
<gene>
    <name evidence="2" type="ORF">B0I22_1044</name>
</gene>
<keyword evidence="2" id="KW-0378">Hydrolase</keyword>
<protein>
    <submittedName>
        <fullName evidence="2">PncC family amidohydrolase</fullName>
    </submittedName>
</protein>
<evidence type="ECO:0000313" key="2">
    <source>
        <dbReference type="EMBL" id="TDX86883.1"/>
    </source>
</evidence>
<reference evidence="2 3" key="1">
    <citation type="submission" date="2019-03" db="EMBL/GenBank/DDBJ databases">
        <title>Genomic Encyclopedia of Type Strains, Phase III (KMG-III): the genomes of soil and plant-associated and newly described type strains.</title>
        <authorList>
            <person name="Whitman W."/>
        </authorList>
    </citation>
    <scope>NUCLEOTIDE SEQUENCE [LARGE SCALE GENOMIC DNA]</scope>
    <source>
        <strain evidence="2 3">CGMCC 1.12802</strain>
    </source>
</reference>
<dbReference type="AlphaFoldDB" id="A0A4R8IIV6"/>
<dbReference type="NCBIfam" id="TIGR00199">
    <property type="entry name" value="PncC_domain"/>
    <property type="match status" value="1"/>
</dbReference>
<dbReference type="InterPro" id="IPR036653">
    <property type="entry name" value="CinA-like_C"/>
</dbReference>
<proteinExistence type="predicted"/>
<comment type="caution">
    <text evidence="2">The sequence shown here is derived from an EMBL/GenBank/DDBJ whole genome shotgun (WGS) entry which is preliminary data.</text>
</comment>
<sequence length="168" mass="19107">MELLKAVLDKISYNLRERNETISVAESVTSGFLQLAFSQMPGAEKFFKGGITAYTLEQKVKHFNIDYDKARAANCVSREICEAMSQNVALIFDTDWSIATTGYATPVPESDNEIFAYYSIAYRGTIIRSDKIELHHLTKPMDAQHYFMDYILGCLRCEVKRNHSTISI</sequence>
<dbReference type="Pfam" id="PF02464">
    <property type="entry name" value="CinA"/>
    <property type="match status" value="1"/>
</dbReference>
<dbReference type="GO" id="GO:0016787">
    <property type="term" value="F:hydrolase activity"/>
    <property type="evidence" value="ECO:0007669"/>
    <property type="project" value="UniProtKB-KW"/>
</dbReference>
<dbReference type="InterPro" id="IPR008136">
    <property type="entry name" value="CinA_C"/>
</dbReference>
<dbReference type="SUPFAM" id="SSF142433">
    <property type="entry name" value="CinA-like"/>
    <property type="match status" value="1"/>
</dbReference>
<accession>A0A4R8IIV6</accession>
<dbReference type="Proteomes" id="UP000295313">
    <property type="component" value="Unassembled WGS sequence"/>
</dbReference>